<dbReference type="EMBL" id="KB744816">
    <property type="protein sequence ID" value="EOA94345.1"/>
    <property type="molecule type" value="Genomic_DNA"/>
</dbReference>
<evidence type="ECO:0000313" key="1">
    <source>
        <dbReference type="EMBL" id="EOA94345.1"/>
    </source>
</evidence>
<name>R0JAU9_ANAPL</name>
<evidence type="ECO:0000313" key="2">
    <source>
        <dbReference type="Proteomes" id="UP000296049"/>
    </source>
</evidence>
<dbReference type="AlphaFoldDB" id="R0JAU9"/>
<accession>R0JAU9</accession>
<gene>
    <name evidence="1" type="ORF">Anapl_17473</name>
</gene>
<keyword evidence="2" id="KW-1185">Reference proteome</keyword>
<proteinExistence type="predicted"/>
<sequence length="164" mass="17595">MPHRCTIDSNHTGFVTITQKTDATVTHPMSGMGKGTCISMRANHKDFFALSGANTVGSVLPGVSSKKGLYSYDTFPKEPIYINGKQLLKEALGPWEPRSLPYLFSQQDRKQGSAPLTNVTRSPLDSALNTVIASKSKLLVVADSLQGNLSGYVLSHTSLAQTPG</sequence>
<protein>
    <submittedName>
        <fullName evidence="1">Uncharacterized protein</fullName>
    </submittedName>
</protein>
<dbReference type="Proteomes" id="UP000296049">
    <property type="component" value="Unassembled WGS sequence"/>
</dbReference>
<organism evidence="1 2">
    <name type="scientific">Anas platyrhynchos</name>
    <name type="common">Mallard</name>
    <name type="synonym">Anas boschas</name>
    <dbReference type="NCBI Taxonomy" id="8839"/>
    <lineage>
        <taxon>Eukaryota</taxon>
        <taxon>Metazoa</taxon>
        <taxon>Chordata</taxon>
        <taxon>Craniata</taxon>
        <taxon>Vertebrata</taxon>
        <taxon>Euteleostomi</taxon>
        <taxon>Archelosauria</taxon>
        <taxon>Archosauria</taxon>
        <taxon>Dinosauria</taxon>
        <taxon>Saurischia</taxon>
        <taxon>Theropoda</taxon>
        <taxon>Coelurosauria</taxon>
        <taxon>Aves</taxon>
        <taxon>Neognathae</taxon>
        <taxon>Galloanserae</taxon>
        <taxon>Anseriformes</taxon>
        <taxon>Anatidae</taxon>
        <taxon>Anatinae</taxon>
        <taxon>Anas</taxon>
    </lineage>
</organism>
<reference evidence="2" key="1">
    <citation type="journal article" date="2013" name="Nat. Genet.">
        <title>The duck genome and transcriptome provide insight into an avian influenza virus reservoir species.</title>
        <authorList>
            <person name="Huang Y."/>
            <person name="Li Y."/>
            <person name="Burt D.W."/>
            <person name="Chen H."/>
            <person name="Zhang Y."/>
            <person name="Qian W."/>
            <person name="Kim H."/>
            <person name="Gan S."/>
            <person name="Zhao Y."/>
            <person name="Li J."/>
            <person name="Yi K."/>
            <person name="Feng H."/>
            <person name="Zhu P."/>
            <person name="Li B."/>
            <person name="Liu Q."/>
            <person name="Fairley S."/>
            <person name="Magor K.E."/>
            <person name="Du Z."/>
            <person name="Hu X."/>
            <person name="Goodman L."/>
            <person name="Tafer H."/>
            <person name="Vignal A."/>
            <person name="Lee T."/>
            <person name="Kim K.W."/>
            <person name="Sheng Z."/>
            <person name="An Y."/>
            <person name="Searle S."/>
            <person name="Herrero J."/>
            <person name="Groenen M.A."/>
            <person name="Crooijmans R.P."/>
            <person name="Faraut T."/>
            <person name="Cai Q."/>
            <person name="Webster R.G."/>
            <person name="Aldridge J.R."/>
            <person name="Warren W.C."/>
            <person name="Bartschat S."/>
            <person name="Kehr S."/>
            <person name="Marz M."/>
            <person name="Stadler P.F."/>
            <person name="Smith J."/>
            <person name="Kraus R.H."/>
            <person name="Zhao Y."/>
            <person name="Ren L."/>
            <person name="Fei J."/>
            <person name="Morisson M."/>
            <person name="Kaiser P."/>
            <person name="Griffin D.K."/>
            <person name="Rao M."/>
            <person name="Pitel F."/>
            <person name="Wang J."/>
            <person name="Li N."/>
        </authorList>
    </citation>
    <scope>NUCLEOTIDE SEQUENCE [LARGE SCALE GENOMIC DNA]</scope>
</reference>